<dbReference type="InterPro" id="IPR018958">
    <property type="entry name" value="Knr4/Smi1-like_dom"/>
</dbReference>
<dbReference type="Gene3D" id="3.40.1580.10">
    <property type="entry name" value="SMI1/KNR4-like"/>
    <property type="match status" value="1"/>
</dbReference>
<evidence type="ECO:0000313" key="3">
    <source>
        <dbReference type="Proteomes" id="UP000503447"/>
    </source>
</evidence>
<evidence type="ECO:0000259" key="1">
    <source>
        <dbReference type="SMART" id="SM00860"/>
    </source>
</evidence>
<dbReference type="SUPFAM" id="SSF160631">
    <property type="entry name" value="SMI1/KNR4-like"/>
    <property type="match status" value="1"/>
</dbReference>
<dbReference type="InterPro" id="IPR037883">
    <property type="entry name" value="Knr4/Smi1-like_sf"/>
</dbReference>
<dbReference type="Proteomes" id="UP000503447">
    <property type="component" value="Chromosome"/>
</dbReference>
<protein>
    <recommendedName>
        <fullName evidence="1">Knr4/Smi1-like domain-containing protein</fullName>
    </recommendedName>
</protein>
<dbReference type="SMART" id="SM00860">
    <property type="entry name" value="SMI1_KNR4"/>
    <property type="match status" value="1"/>
</dbReference>
<organism evidence="2 3">
    <name type="scientific">Frigoriglobus tundricola</name>
    <dbReference type="NCBI Taxonomy" id="2774151"/>
    <lineage>
        <taxon>Bacteria</taxon>
        <taxon>Pseudomonadati</taxon>
        <taxon>Planctomycetota</taxon>
        <taxon>Planctomycetia</taxon>
        <taxon>Gemmatales</taxon>
        <taxon>Gemmataceae</taxon>
        <taxon>Frigoriglobus</taxon>
    </lineage>
</organism>
<evidence type="ECO:0000313" key="2">
    <source>
        <dbReference type="EMBL" id="QJW99732.1"/>
    </source>
</evidence>
<dbReference type="KEGG" id="ftj:FTUN_7355"/>
<accession>A0A6M5Z3E8</accession>
<reference evidence="3" key="1">
    <citation type="submission" date="2020-05" db="EMBL/GenBank/DDBJ databases">
        <title>Frigoriglobus tundricola gen. nov., sp. nov., a psychrotolerant cellulolytic planctomycete of the family Gemmataceae with two divergent copies of 16S rRNA gene.</title>
        <authorList>
            <person name="Kulichevskaya I.S."/>
            <person name="Ivanova A.A."/>
            <person name="Naumoff D.G."/>
            <person name="Beletsky A.V."/>
            <person name="Rijpstra W.I.C."/>
            <person name="Sinninghe Damste J.S."/>
            <person name="Mardanov A.V."/>
            <person name="Ravin N.V."/>
            <person name="Dedysh S.N."/>
        </authorList>
    </citation>
    <scope>NUCLEOTIDE SEQUENCE [LARGE SCALE GENOMIC DNA]</scope>
    <source>
        <strain evidence="3">PL17</strain>
    </source>
</reference>
<name>A0A6M5Z3E8_9BACT</name>
<dbReference type="Pfam" id="PF09346">
    <property type="entry name" value="SMI1_KNR4"/>
    <property type="match status" value="1"/>
</dbReference>
<proteinExistence type="predicted"/>
<dbReference type="EMBL" id="CP053452">
    <property type="protein sequence ID" value="QJW99732.1"/>
    <property type="molecule type" value="Genomic_DNA"/>
</dbReference>
<dbReference type="AlphaFoldDB" id="A0A6M5Z3E8"/>
<keyword evidence="3" id="KW-1185">Reference proteome</keyword>
<gene>
    <name evidence="2" type="ORF">FTUN_7355</name>
</gene>
<sequence length="274" mass="31001">MAEGTPVAKRKKAQPWDAVFDRIRVSRNPAWVCVPLATETDLYAIESQLESRLPQSYREFMKRFGPGELMSWIQLDQFSPSITGFLDVVGHTSDCRKYVEEAGNRFPNAGWFQQLVYFASSGGGDWYCWDPSAQVPPGYECPYLCLRHGHEHNPVAAGNTFWEFVTWADADVRSWRYSEPDESPPNGIEFCPSYLRDKEKPRALDVHLWLACNNHTARDLALSIRDHGRTDAFPILADALQEAGCTNADLLDSCRTGDPDIDGAWVLRVLLRDA</sequence>
<feature type="domain" description="Knr4/Smi1-like" evidence="1">
    <location>
        <begin position="36"/>
        <end position="167"/>
    </location>
</feature>